<feature type="domain" description="Ketoreductase" evidence="4">
    <location>
        <begin position="6"/>
        <end position="185"/>
    </location>
</feature>
<dbReference type="InterPro" id="IPR050259">
    <property type="entry name" value="SDR"/>
</dbReference>
<dbReference type="SUPFAM" id="SSF51735">
    <property type="entry name" value="NAD(P)-binding Rossmann-fold domains"/>
    <property type="match status" value="1"/>
</dbReference>
<dbReference type="InterPro" id="IPR057326">
    <property type="entry name" value="KR_dom"/>
</dbReference>
<dbReference type="EMBL" id="AP027151">
    <property type="protein sequence ID" value="BDV43189.1"/>
    <property type="molecule type" value="Genomic_DNA"/>
</dbReference>
<dbReference type="EC" id="1.1.1.100" evidence="3"/>
<keyword evidence="3" id="KW-0275">Fatty acid biosynthesis</keyword>
<accession>A0ABN6VS25</accession>
<dbReference type="RefSeq" id="WP_281999302.1">
    <property type="nucleotide sequence ID" value="NZ_AP027151.1"/>
</dbReference>
<dbReference type="NCBIfam" id="NF009466">
    <property type="entry name" value="PRK12826.1-2"/>
    <property type="match status" value="1"/>
</dbReference>
<dbReference type="InterPro" id="IPR002347">
    <property type="entry name" value="SDR_fam"/>
</dbReference>
<sequence length="246" mass="25589">MTLAGKVAVVTGASRGIGKAIALKLAAEGAAVVVTATTTEGAQSTVDEIAATGGSAQAFALNVAESSAVDQFFSTVIERFGHIDILVNNAGITRDGLLLRMKDADWDAVLDVNLKGAFHCTREAAKLMTKARSGRIINISSVVGEMGNAGQINYSASKAGMIGLTKSAARELAKRGITVNAVTPGFIETDMTSVLSDKVRENLLQQIPLERLGTPEDIANAVFFLASEMGGYITGHVLSVNGGMYI</sequence>
<organism evidence="5 6">
    <name type="scientific">Geotalea uraniireducens</name>
    <dbReference type="NCBI Taxonomy" id="351604"/>
    <lineage>
        <taxon>Bacteria</taxon>
        <taxon>Pseudomonadati</taxon>
        <taxon>Thermodesulfobacteriota</taxon>
        <taxon>Desulfuromonadia</taxon>
        <taxon>Geobacterales</taxon>
        <taxon>Geobacteraceae</taxon>
        <taxon>Geotalea</taxon>
    </lineage>
</organism>
<dbReference type="PRINTS" id="PR00080">
    <property type="entry name" value="SDRFAMILY"/>
</dbReference>
<keyword evidence="2 3" id="KW-0560">Oxidoreductase</keyword>
<evidence type="ECO:0000259" key="4">
    <source>
        <dbReference type="SMART" id="SM00822"/>
    </source>
</evidence>
<dbReference type="Proteomes" id="UP001317705">
    <property type="component" value="Chromosome"/>
</dbReference>
<dbReference type="PANTHER" id="PTHR42879">
    <property type="entry name" value="3-OXOACYL-(ACYL-CARRIER-PROTEIN) REDUCTASE"/>
    <property type="match status" value="1"/>
</dbReference>
<dbReference type="InterPro" id="IPR011284">
    <property type="entry name" value="3oxo_ACP_reduc"/>
</dbReference>
<reference evidence="5 6" key="1">
    <citation type="submission" date="2022-12" db="EMBL/GenBank/DDBJ databases">
        <title>Polyphasic characterization of Geotalea uranireducens NIT-SL11 newly isolated from a complex of sewage sludge and microbially reduced graphene oxide.</title>
        <authorList>
            <person name="Xie L."/>
            <person name="Yoshida N."/>
            <person name="Meng L."/>
        </authorList>
    </citation>
    <scope>NUCLEOTIDE SEQUENCE [LARGE SCALE GENOMIC DNA]</scope>
    <source>
        <strain evidence="5 6">NIT-SL11</strain>
    </source>
</reference>
<comment type="function">
    <text evidence="3">Catalyzes the NADPH-dependent reduction of beta-ketoacyl-ACP substrates to beta-hydroxyacyl-ACP products, the first reductive step in the elongation cycle of fatty acid biosynthesis.</text>
</comment>
<dbReference type="Pfam" id="PF13561">
    <property type="entry name" value="adh_short_C2"/>
    <property type="match status" value="1"/>
</dbReference>
<protein>
    <recommendedName>
        <fullName evidence="3">3-oxoacyl-[acyl-carrier-protein] reductase</fullName>
        <ecNumber evidence="3">1.1.1.100</ecNumber>
    </recommendedName>
</protein>
<dbReference type="NCBIfam" id="NF005559">
    <property type="entry name" value="PRK07231.1"/>
    <property type="match status" value="1"/>
</dbReference>
<dbReference type="PRINTS" id="PR00081">
    <property type="entry name" value="GDHRDH"/>
</dbReference>
<evidence type="ECO:0000256" key="3">
    <source>
        <dbReference type="RuleBase" id="RU366074"/>
    </source>
</evidence>
<dbReference type="NCBIfam" id="NF004197">
    <property type="entry name" value="PRK05653.1-1"/>
    <property type="match status" value="1"/>
</dbReference>
<gene>
    <name evidence="5" type="primary">fabG-2</name>
    <name evidence="5" type="ORF">GURASL_21120</name>
</gene>
<keyword evidence="3" id="KW-0276">Fatty acid metabolism</keyword>
<dbReference type="InterPro" id="IPR036291">
    <property type="entry name" value="NAD(P)-bd_dom_sf"/>
</dbReference>
<keyword evidence="3" id="KW-0444">Lipid biosynthesis</keyword>
<proteinExistence type="inferred from homology"/>
<keyword evidence="3" id="KW-0521">NADP</keyword>
<comment type="similarity">
    <text evidence="1 3">Belongs to the short-chain dehydrogenases/reductases (SDR) family.</text>
</comment>
<evidence type="ECO:0000313" key="6">
    <source>
        <dbReference type="Proteomes" id="UP001317705"/>
    </source>
</evidence>
<dbReference type="NCBIfam" id="NF009464">
    <property type="entry name" value="PRK12824.1"/>
    <property type="match status" value="1"/>
</dbReference>
<dbReference type="Gene3D" id="3.40.50.720">
    <property type="entry name" value="NAD(P)-binding Rossmann-like Domain"/>
    <property type="match status" value="1"/>
</dbReference>
<dbReference type="CDD" id="cd05333">
    <property type="entry name" value="BKR_SDR_c"/>
    <property type="match status" value="1"/>
</dbReference>
<keyword evidence="6" id="KW-1185">Reference proteome</keyword>
<dbReference type="PANTHER" id="PTHR42879:SF2">
    <property type="entry name" value="3-OXOACYL-[ACYL-CARRIER-PROTEIN] REDUCTASE FABG"/>
    <property type="match status" value="1"/>
</dbReference>
<comment type="subunit">
    <text evidence="3">Homotetramer.</text>
</comment>
<dbReference type="PROSITE" id="PS00061">
    <property type="entry name" value="ADH_SHORT"/>
    <property type="match status" value="1"/>
</dbReference>
<comment type="pathway">
    <text evidence="3">Lipid metabolism; fatty acid biosynthesis.</text>
</comment>
<keyword evidence="3" id="KW-0443">Lipid metabolism</keyword>
<dbReference type="NCBIfam" id="TIGR01830">
    <property type="entry name" value="3oxo_ACP_reduc"/>
    <property type="match status" value="1"/>
</dbReference>
<comment type="catalytic activity">
    <reaction evidence="3">
        <text>a (3R)-hydroxyacyl-[ACP] + NADP(+) = a 3-oxoacyl-[ACP] + NADPH + H(+)</text>
        <dbReference type="Rhea" id="RHEA:17397"/>
        <dbReference type="Rhea" id="RHEA-COMP:9916"/>
        <dbReference type="Rhea" id="RHEA-COMP:9945"/>
        <dbReference type="ChEBI" id="CHEBI:15378"/>
        <dbReference type="ChEBI" id="CHEBI:57783"/>
        <dbReference type="ChEBI" id="CHEBI:58349"/>
        <dbReference type="ChEBI" id="CHEBI:78776"/>
        <dbReference type="ChEBI" id="CHEBI:78827"/>
        <dbReference type="EC" id="1.1.1.100"/>
    </reaction>
</comment>
<evidence type="ECO:0000313" key="5">
    <source>
        <dbReference type="EMBL" id="BDV43189.1"/>
    </source>
</evidence>
<dbReference type="InterPro" id="IPR020904">
    <property type="entry name" value="Sc_DH/Rdtase_CS"/>
</dbReference>
<name>A0ABN6VS25_9BACT</name>
<evidence type="ECO:0000256" key="1">
    <source>
        <dbReference type="ARBA" id="ARBA00006484"/>
    </source>
</evidence>
<dbReference type="NCBIfam" id="NF004198">
    <property type="entry name" value="PRK05653.1-3"/>
    <property type="match status" value="1"/>
</dbReference>
<dbReference type="SMART" id="SM00822">
    <property type="entry name" value="PKS_KR"/>
    <property type="match status" value="1"/>
</dbReference>
<evidence type="ECO:0000256" key="2">
    <source>
        <dbReference type="ARBA" id="ARBA00023002"/>
    </source>
</evidence>